<evidence type="ECO:0000313" key="4">
    <source>
        <dbReference type="Proteomes" id="UP000773614"/>
    </source>
</evidence>
<sequence>MALREIVKGGFLVGVALGAGAAVVGPVVWRTARPYAKSALRAGLEGYAAARVAAARMGEEVEDLVAEVLHEMTEAEAGAGEAGAGAADAAAEASEQAG</sequence>
<keyword evidence="2" id="KW-0472">Membrane</keyword>
<organism evidence="3 4">
    <name type="scientific">Propylenella binzhouense</name>
    <dbReference type="NCBI Taxonomy" id="2555902"/>
    <lineage>
        <taxon>Bacteria</taxon>
        <taxon>Pseudomonadati</taxon>
        <taxon>Pseudomonadota</taxon>
        <taxon>Alphaproteobacteria</taxon>
        <taxon>Hyphomicrobiales</taxon>
        <taxon>Propylenellaceae</taxon>
        <taxon>Propylenella</taxon>
    </lineage>
</organism>
<name>A0A964WSM6_9HYPH</name>
<accession>A0A964WSM6</accession>
<proteinExistence type="predicted"/>
<comment type="caution">
    <text evidence="3">The sequence shown here is derived from an EMBL/GenBank/DDBJ whole genome shotgun (WGS) entry which is preliminary data.</text>
</comment>
<reference evidence="3" key="1">
    <citation type="submission" date="2019-03" db="EMBL/GenBank/DDBJ databases">
        <title>Afifella sp. nov., isolated from activated sludge.</title>
        <authorList>
            <person name="Li Q."/>
            <person name="Liu Y."/>
        </authorList>
    </citation>
    <scope>NUCLEOTIDE SEQUENCE</scope>
    <source>
        <strain evidence="3">L72</strain>
    </source>
</reference>
<dbReference type="Pfam" id="PF17195">
    <property type="entry name" value="DUF5132"/>
    <property type="match status" value="1"/>
</dbReference>
<feature type="transmembrane region" description="Helical" evidence="2">
    <location>
        <begin position="6"/>
        <end position="29"/>
    </location>
</feature>
<evidence type="ECO:0000256" key="2">
    <source>
        <dbReference type="SAM" id="Phobius"/>
    </source>
</evidence>
<evidence type="ECO:0000313" key="3">
    <source>
        <dbReference type="EMBL" id="MYZ47133.1"/>
    </source>
</evidence>
<keyword evidence="2" id="KW-1133">Transmembrane helix</keyword>
<protein>
    <submittedName>
        <fullName evidence="3">DUF5132 domain-containing protein</fullName>
    </submittedName>
</protein>
<dbReference type="EMBL" id="SPKJ01000010">
    <property type="protein sequence ID" value="MYZ47133.1"/>
    <property type="molecule type" value="Genomic_DNA"/>
</dbReference>
<dbReference type="RefSeq" id="WP_161139482.1">
    <property type="nucleotide sequence ID" value="NZ_SPKJ01000010.1"/>
</dbReference>
<dbReference type="AlphaFoldDB" id="A0A964WSM6"/>
<dbReference type="InterPro" id="IPR033456">
    <property type="entry name" value="DUF5132"/>
</dbReference>
<keyword evidence="2" id="KW-0812">Transmembrane</keyword>
<gene>
    <name evidence="3" type="ORF">E4O86_05335</name>
</gene>
<dbReference type="Proteomes" id="UP000773614">
    <property type="component" value="Unassembled WGS sequence"/>
</dbReference>
<feature type="region of interest" description="Disordered" evidence="1">
    <location>
        <begin position="77"/>
        <end position="98"/>
    </location>
</feature>
<evidence type="ECO:0000256" key="1">
    <source>
        <dbReference type="SAM" id="MobiDB-lite"/>
    </source>
</evidence>
<keyword evidence="4" id="KW-1185">Reference proteome</keyword>